<evidence type="ECO:0000313" key="2">
    <source>
        <dbReference type="Proteomes" id="UP000594262"/>
    </source>
</evidence>
<sequence>MKEAKQIFSETEVKITCSGRKYLGGTIGDEAHKANYIKDLISKWVDQIKTLSDIAKSQPQCAYSAFVGGFVHKFTFHLRVLEDIQQYLTPLDHAIDNYLIPALTEGHHCSQVERRLLALPVRYGGLGIPILSEIADYEFENSKKVSKELTENIMTQRKEFRGNDNKGKYTILKEKEERHKNSLVEIRNDLTIDERKANDLAQLKGASNWLTAKPLKSEHFDLTKREFFDSIAIRYRWQLKHLPSICACGTKFSVEHALSCPKGGFIYQRHNEIRDTLAMTLNEVTKDVTIEPQLEPITGECLGQGVIKEDGARADISARGFWTRGQRAFFDVRVFNAYAQRYSRVSPTCAFEMNEKEKKRQYNQRIIQVDGGSFTPLIFSTNGGAGREAQIFIKALAALLSEKRDELMSMTLNFLRTKISFALARSTVLCIRGSRIPKNSVTMVENQDIKIRLHTF</sequence>
<organism evidence="1 2">
    <name type="scientific">Clytia hemisphaerica</name>
    <dbReference type="NCBI Taxonomy" id="252671"/>
    <lineage>
        <taxon>Eukaryota</taxon>
        <taxon>Metazoa</taxon>
        <taxon>Cnidaria</taxon>
        <taxon>Hydrozoa</taxon>
        <taxon>Hydroidolina</taxon>
        <taxon>Leptothecata</taxon>
        <taxon>Obeliida</taxon>
        <taxon>Clytiidae</taxon>
        <taxon>Clytia</taxon>
    </lineage>
</organism>
<dbReference type="EnsemblMetazoa" id="CLYHEMT001767.1">
    <property type="protein sequence ID" value="CLYHEMP001767.1"/>
    <property type="gene ID" value="CLYHEMG001767"/>
</dbReference>
<reference evidence="1" key="1">
    <citation type="submission" date="2021-01" db="UniProtKB">
        <authorList>
            <consortium name="EnsemblMetazoa"/>
        </authorList>
    </citation>
    <scope>IDENTIFICATION</scope>
</reference>
<accession>A0A7M5UJG4</accession>
<dbReference type="AlphaFoldDB" id="A0A7M5UJG4"/>
<name>A0A7M5UJG4_9CNID</name>
<evidence type="ECO:0000313" key="1">
    <source>
        <dbReference type="EnsemblMetazoa" id="CLYHEMP001767.1"/>
    </source>
</evidence>
<proteinExistence type="predicted"/>
<dbReference type="Proteomes" id="UP000594262">
    <property type="component" value="Unplaced"/>
</dbReference>
<protein>
    <submittedName>
        <fullName evidence="1">Uncharacterized protein</fullName>
    </submittedName>
</protein>
<keyword evidence="2" id="KW-1185">Reference proteome</keyword>
<dbReference type="OrthoDB" id="5951984at2759"/>